<comment type="caution">
    <text evidence="1">The sequence shown here is derived from an EMBL/GenBank/DDBJ whole genome shotgun (WGS) entry which is preliminary data.</text>
</comment>
<protein>
    <submittedName>
        <fullName evidence="1">Uncharacterized protein</fullName>
    </submittedName>
</protein>
<organism evidence="1 2">
    <name type="scientific">Deinococcus roseus</name>
    <dbReference type="NCBI Taxonomy" id="392414"/>
    <lineage>
        <taxon>Bacteria</taxon>
        <taxon>Thermotogati</taxon>
        <taxon>Deinococcota</taxon>
        <taxon>Deinococci</taxon>
        <taxon>Deinococcales</taxon>
        <taxon>Deinococcaceae</taxon>
        <taxon>Deinococcus</taxon>
    </lineage>
</organism>
<keyword evidence="2" id="KW-1185">Reference proteome</keyword>
<evidence type="ECO:0000313" key="1">
    <source>
        <dbReference type="EMBL" id="GGJ54477.1"/>
    </source>
</evidence>
<evidence type="ECO:0000313" key="2">
    <source>
        <dbReference type="Proteomes" id="UP000632222"/>
    </source>
</evidence>
<accession>A0ABQ2DI10</accession>
<name>A0ABQ2DI10_9DEIO</name>
<dbReference type="Proteomes" id="UP000632222">
    <property type="component" value="Unassembled WGS sequence"/>
</dbReference>
<sequence>MWGEACRLLYTEVNFTQDAQLRKGGQGCGQAVFHEHPSPCRIRSFLAVQSPVAQQNRTSLMRFAGEQFELLQ</sequence>
<dbReference type="EMBL" id="BMOD01000030">
    <property type="protein sequence ID" value="GGJ54477.1"/>
    <property type="molecule type" value="Genomic_DNA"/>
</dbReference>
<gene>
    <name evidence="1" type="ORF">GCM10008938_45730</name>
</gene>
<proteinExistence type="predicted"/>
<reference evidence="2" key="1">
    <citation type="journal article" date="2019" name="Int. J. Syst. Evol. Microbiol.">
        <title>The Global Catalogue of Microorganisms (GCM) 10K type strain sequencing project: providing services to taxonomists for standard genome sequencing and annotation.</title>
        <authorList>
            <consortium name="The Broad Institute Genomics Platform"/>
            <consortium name="The Broad Institute Genome Sequencing Center for Infectious Disease"/>
            <person name="Wu L."/>
            <person name="Ma J."/>
        </authorList>
    </citation>
    <scope>NUCLEOTIDE SEQUENCE [LARGE SCALE GENOMIC DNA]</scope>
    <source>
        <strain evidence="2">JCM 14370</strain>
    </source>
</reference>